<evidence type="ECO:0000256" key="1">
    <source>
        <dbReference type="SAM" id="Phobius"/>
    </source>
</evidence>
<evidence type="ECO:0000313" key="3">
    <source>
        <dbReference type="Proteomes" id="UP000318733"/>
    </source>
</evidence>
<gene>
    <name evidence="2" type="ORF">FO440_14535</name>
</gene>
<comment type="caution">
    <text evidence="2">The sequence shown here is derived from an EMBL/GenBank/DDBJ whole genome shotgun (WGS) entry which is preliminary data.</text>
</comment>
<accession>A0A556MM16</accession>
<protein>
    <submittedName>
        <fullName evidence="2">Plasmid transfer protein</fullName>
    </submittedName>
</protein>
<feature type="transmembrane region" description="Helical" evidence="1">
    <location>
        <begin position="48"/>
        <end position="67"/>
    </location>
</feature>
<proteinExistence type="predicted"/>
<keyword evidence="1" id="KW-0472">Membrane</keyword>
<dbReference type="AlphaFoldDB" id="A0A556MM16"/>
<keyword evidence="1" id="KW-0812">Transmembrane</keyword>
<dbReference type="RefSeq" id="WP_144248988.1">
    <property type="nucleotide sequence ID" value="NZ_VLPK01000002.1"/>
</dbReference>
<organism evidence="2 3">
    <name type="scientific">Mucilaginibacter corticis</name>
    <dbReference type="NCBI Taxonomy" id="2597670"/>
    <lineage>
        <taxon>Bacteria</taxon>
        <taxon>Pseudomonadati</taxon>
        <taxon>Bacteroidota</taxon>
        <taxon>Sphingobacteriia</taxon>
        <taxon>Sphingobacteriales</taxon>
        <taxon>Sphingobacteriaceae</taxon>
        <taxon>Mucilaginibacter</taxon>
    </lineage>
</organism>
<keyword evidence="3" id="KW-1185">Reference proteome</keyword>
<feature type="transmembrane region" description="Helical" evidence="1">
    <location>
        <begin position="24"/>
        <end position="42"/>
    </location>
</feature>
<dbReference type="EMBL" id="VLPK01000002">
    <property type="protein sequence ID" value="TSJ40950.1"/>
    <property type="molecule type" value="Genomic_DNA"/>
</dbReference>
<name>A0A556MM16_9SPHI</name>
<dbReference type="OrthoDB" id="1048241at2"/>
<dbReference type="Proteomes" id="UP000318733">
    <property type="component" value="Unassembled WGS sequence"/>
</dbReference>
<evidence type="ECO:0000313" key="2">
    <source>
        <dbReference type="EMBL" id="TSJ40950.1"/>
    </source>
</evidence>
<sequence length="101" mass="10943">MARTYPIYKGLQKPLVYRGFKGKFIYWGIGALLAGLVFGGLTITLVNIWLGTLVLISCIAGGLVFVASRQKQGLHSKAGGSAILIHPSNLKKLHRHGQTKL</sequence>
<reference evidence="2 3" key="1">
    <citation type="submission" date="2019-07" db="EMBL/GenBank/DDBJ databases">
        <authorList>
            <person name="Huq M.A."/>
        </authorList>
    </citation>
    <scope>NUCLEOTIDE SEQUENCE [LARGE SCALE GENOMIC DNA]</scope>
    <source>
        <strain evidence="2 3">MAH-19</strain>
    </source>
</reference>
<keyword evidence="1" id="KW-1133">Transmembrane helix</keyword>